<dbReference type="Gene3D" id="3.40.50.300">
    <property type="entry name" value="P-loop containing nucleotide triphosphate hydrolases"/>
    <property type="match status" value="1"/>
</dbReference>
<feature type="domain" description="Phosphoribosyltransferase" evidence="1">
    <location>
        <begin position="477"/>
        <end position="669"/>
    </location>
</feature>
<accession>A0A8H5FW07</accession>
<dbReference type="EMBL" id="JAACJN010000292">
    <property type="protein sequence ID" value="KAF5350833.1"/>
    <property type="molecule type" value="Genomic_DNA"/>
</dbReference>
<dbReference type="GO" id="GO:0005737">
    <property type="term" value="C:cytoplasm"/>
    <property type="evidence" value="ECO:0007669"/>
    <property type="project" value="TreeGrafter"/>
</dbReference>
<dbReference type="GO" id="GO:0006564">
    <property type="term" value="P:L-serine biosynthetic process"/>
    <property type="evidence" value="ECO:0007669"/>
    <property type="project" value="TreeGrafter"/>
</dbReference>
<dbReference type="InterPro" id="IPR023214">
    <property type="entry name" value="HAD_sf"/>
</dbReference>
<dbReference type="InterPro" id="IPR050582">
    <property type="entry name" value="HAD-like_SerB"/>
</dbReference>
<dbReference type="InterPro" id="IPR036412">
    <property type="entry name" value="HAD-like_sf"/>
</dbReference>
<organism evidence="2 3">
    <name type="scientific">Collybiopsis confluens</name>
    <dbReference type="NCBI Taxonomy" id="2823264"/>
    <lineage>
        <taxon>Eukaryota</taxon>
        <taxon>Fungi</taxon>
        <taxon>Dikarya</taxon>
        <taxon>Basidiomycota</taxon>
        <taxon>Agaricomycotina</taxon>
        <taxon>Agaricomycetes</taxon>
        <taxon>Agaricomycetidae</taxon>
        <taxon>Agaricales</taxon>
        <taxon>Marasmiineae</taxon>
        <taxon>Omphalotaceae</taxon>
        <taxon>Collybiopsis</taxon>
    </lineage>
</organism>
<dbReference type="InterPro" id="IPR027417">
    <property type="entry name" value="P-loop_NTPase"/>
</dbReference>
<dbReference type="Gene3D" id="3.40.50.1000">
    <property type="entry name" value="HAD superfamily/HAD-like"/>
    <property type="match status" value="1"/>
</dbReference>
<proteinExistence type="predicted"/>
<dbReference type="Proteomes" id="UP000518752">
    <property type="component" value="Unassembled WGS sequence"/>
</dbReference>
<dbReference type="SUPFAM" id="SSF53271">
    <property type="entry name" value="PRTase-like"/>
    <property type="match status" value="1"/>
</dbReference>
<dbReference type="AlphaFoldDB" id="A0A8H5FW07"/>
<dbReference type="Pfam" id="PF14681">
    <property type="entry name" value="UPRTase"/>
    <property type="match status" value="1"/>
</dbReference>
<dbReference type="PANTHER" id="PTHR43344:SF20">
    <property type="entry name" value="URACIL PHOSPHORIBOSYLTRANSFERASE"/>
    <property type="match status" value="1"/>
</dbReference>
<dbReference type="Pfam" id="PF13207">
    <property type="entry name" value="AAA_17"/>
    <property type="match status" value="1"/>
</dbReference>
<dbReference type="SUPFAM" id="SSF52540">
    <property type="entry name" value="P-loop containing nucleoside triphosphate hydrolases"/>
    <property type="match status" value="1"/>
</dbReference>
<name>A0A8H5FW07_9AGAR</name>
<sequence length="673" mass="74343">MAHIDCSTDSPHLVKPVVVGIYAVPGSGKTFLFQKLREHLGVQDFNYFESSEVISGLIPGGLDSFRKMDEGEKTHWRERAIDKIAEDSALSGRVGVVAGHYQFWNPEDKVGQIVWTEHDAEVFTHILYLDIPARTVAEYRLGDLKRARAFCSEEHLQKWQDAERDQLRLLCLEKGILFSNVPPSKVATFLRDIRLHNEDHNLSCAQKRLDQAISQSSPPSQLETVTVFDCDRTLIAEDTGALFWRLALAEQTLDGERDSPLKKIFGGPLGYSYAAFRQAAMLYEEIEELRFESVCEKVASAVTIYPEMLSLLNRAVEREVTVIAVTCGLQCIWEKIFAGAGFSEAVKVIGGGRIADGLVVTPEIKSALVAQLKQQHKSFVCAFGDSVLDLPMLKEADRAIVVVGEESTRSGRMERVLEHAIDHQGLRAEQVVLPIHTTPRLDAVKLPLVNITDRGFLDSILSHRSRSLQVLHATGQGAAKILMTPMRDSAVSGPSLQEAHAEVGKYLALQFLSQLLGTEEYTTRHVQGHNTKGYRVKHEGKTTIVALMRGGEPMARGVNKVLSAAMSLHAKSPDDLEGRHLEGQETVILVDSVINSGKSVAEFIQHIRSREANIRIVVVTGVIQAGSLIKGPLQSLSPVTNLAFVSLRLSENRFTGSKGTDTGNRLFNTTKFQ</sequence>
<dbReference type="GO" id="GO:0000287">
    <property type="term" value="F:magnesium ion binding"/>
    <property type="evidence" value="ECO:0007669"/>
    <property type="project" value="TreeGrafter"/>
</dbReference>
<dbReference type="CDD" id="cd06223">
    <property type="entry name" value="PRTases_typeI"/>
    <property type="match status" value="1"/>
</dbReference>
<evidence type="ECO:0000313" key="2">
    <source>
        <dbReference type="EMBL" id="KAF5350833.1"/>
    </source>
</evidence>
<comment type="caution">
    <text evidence="2">The sequence shown here is derived from an EMBL/GenBank/DDBJ whole genome shotgun (WGS) entry which is preliminary data.</text>
</comment>
<dbReference type="OrthoDB" id="5416609at2759"/>
<dbReference type="GO" id="GO:0036424">
    <property type="term" value="F:L-phosphoserine phosphatase activity"/>
    <property type="evidence" value="ECO:0007669"/>
    <property type="project" value="TreeGrafter"/>
</dbReference>
<reference evidence="2 3" key="1">
    <citation type="journal article" date="2020" name="ISME J.">
        <title>Uncovering the hidden diversity of litter-decomposition mechanisms in mushroom-forming fungi.</title>
        <authorList>
            <person name="Floudas D."/>
            <person name="Bentzer J."/>
            <person name="Ahren D."/>
            <person name="Johansson T."/>
            <person name="Persson P."/>
            <person name="Tunlid A."/>
        </authorList>
    </citation>
    <scope>NUCLEOTIDE SEQUENCE [LARGE SCALE GENOMIC DNA]</scope>
    <source>
        <strain evidence="2 3">CBS 406.79</strain>
    </source>
</reference>
<keyword evidence="3" id="KW-1185">Reference proteome</keyword>
<dbReference type="Pfam" id="PF12710">
    <property type="entry name" value="HAD"/>
    <property type="match status" value="1"/>
</dbReference>
<dbReference type="PANTHER" id="PTHR43344">
    <property type="entry name" value="PHOSPHOSERINE PHOSPHATASE"/>
    <property type="match status" value="1"/>
</dbReference>
<dbReference type="InterPro" id="IPR000836">
    <property type="entry name" value="PRTase_dom"/>
</dbReference>
<evidence type="ECO:0000313" key="3">
    <source>
        <dbReference type="Proteomes" id="UP000518752"/>
    </source>
</evidence>
<gene>
    <name evidence="2" type="ORF">D9757_013532</name>
</gene>
<protein>
    <recommendedName>
        <fullName evidence="1">Phosphoribosyltransferase domain-containing protein</fullName>
    </recommendedName>
</protein>
<dbReference type="SUPFAM" id="SSF56784">
    <property type="entry name" value="HAD-like"/>
    <property type="match status" value="1"/>
</dbReference>
<dbReference type="InterPro" id="IPR029057">
    <property type="entry name" value="PRTase-like"/>
</dbReference>
<dbReference type="Gene3D" id="3.40.50.2020">
    <property type="match status" value="1"/>
</dbReference>
<evidence type="ECO:0000259" key="1">
    <source>
        <dbReference type="Pfam" id="PF14681"/>
    </source>
</evidence>